<dbReference type="Pfam" id="PF17938">
    <property type="entry name" value="TetR_C_29"/>
    <property type="match status" value="1"/>
</dbReference>
<evidence type="ECO:0000313" key="7">
    <source>
        <dbReference type="EMBL" id="NKY59005.1"/>
    </source>
</evidence>
<evidence type="ECO:0000259" key="6">
    <source>
        <dbReference type="PROSITE" id="PS50977"/>
    </source>
</evidence>
<reference evidence="7 8" key="1">
    <citation type="submission" date="2020-04" db="EMBL/GenBank/DDBJ databases">
        <title>MicrobeNet Type strains.</title>
        <authorList>
            <person name="Nicholson A.C."/>
        </authorList>
    </citation>
    <scope>NUCLEOTIDE SEQUENCE [LARGE SCALE GENOMIC DNA]</scope>
    <source>
        <strain evidence="7 8">JCM 3332</strain>
    </source>
</reference>
<comment type="caution">
    <text evidence="7">The sequence shown here is derived from an EMBL/GenBank/DDBJ whole genome shotgun (WGS) entry which is preliminary data.</text>
</comment>
<dbReference type="Pfam" id="PF00440">
    <property type="entry name" value="TetR_N"/>
    <property type="match status" value="1"/>
</dbReference>
<dbReference type="SUPFAM" id="SSF46689">
    <property type="entry name" value="Homeodomain-like"/>
    <property type="match status" value="1"/>
</dbReference>
<dbReference type="GO" id="GO:0000976">
    <property type="term" value="F:transcription cis-regulatory region binding"/>
    <property type="evidence" value="ECO:0007669"/>
    <property type="project" value="TreeGrafter"/>
</dbReference>
<dbReference type="Proteomes" id="UP000570678">
    <property type="component" value="Unassembled WGS sequence"/>
</dbReference>
<gene>
    <name evidence="7" type="ORF">HGA15_23205</name>
</gene>
<dbReference type="InterPro" id="IPR023772">
    <property type="entry name" value="DNA-bd_HTH_TetR-type_CS"/>
</dbReference>
<dbReference type="SUPFAM" id="SSF48498">
    <property type="entry name" value="Tetracyclin repressor-like, C-terminal domain"/>
    <property type="match status" value="1"/>
</dbReference>
<evidence type="ECO:0000313" key="8">
    <source>
        <dbReference type="Proteomes" id="UP000570678"/>
    </source>
</evidence>
<dbReference type="PANTHER" id="PTHR30055">
    <property type="entry name" value="HTH-TYPE TRANSCRIPTIONAL REGULATOR RUTR"/>
    <property type="match status" value="1"/>
</dbReference>
<dbReference type="InterPro" id="IPR036271">
    <property type="entry name" value="Tet_transcr_reg_TetR-rel_C_sf"/>
</dbReference>
<dbReference type="PROSITE" id="PS50977">
    <property type="entry name" value="HTH_TETR_2"/>
    <property type="match status" value="1"/>
</dbReference>
<dbReference type="RefSeq" id="WP_084492653.1">
    <property type="nucleotide sequence ID" value="NZ_JAAXOT010000013.1"/>
</dbReference>
<keyword evidence="3" id="KW-0804">Transcription</keyword>
<dbReference type="PROSITE" id="PS01081">
    <property type="entry name" value="HTH_TETR_1"/>
    <property type="match status" value="1"/>
</dbReference>
<dbReference type="InterPro" id="IPR041474">
    <property type="entry name" value="NicS_C"/>
</dbReference>
<keyword evidence="8" id="KW-1185">Reference proteome</keyword>
<feature type="DNA-binding region" description="H-T-H motif" evidence="4">
    <location>
        <begin position="49"/>
        <end position="68"/>
    </location>
</feature>
<dbReference type="Gene3D" id="1.10.357.10">
    <property type="entry name" value="Tetracycline Repressor, domain 2"/>
    <property type="match status" value="1"/>
</dbReference>
<feature type="region of interest" description="Disordered" evidence="5">
    <location>
        <begin position="1"/>
        <end position="22"/>
    </location>
</feature>
<dbReference type="GO" id="GO:0003700">
    <property type="term" value="F:DNA-binding transcription factor activity"/>
    <property type="evidence" value="ECO:0007669"/>
    <property type="project" value="TreeGrafter"/>
</dbReference>
<keyword evidence="1" id="KW-0805">Transcription regulation</keyword>
<dbReference type="PRINTS" id="PR00455">
    <property type="entry name" value="HTHTETR"/>
</dbReference>
<keyword evidence="2 4" id="KW-0238">DNA-binding</keyword>
<dbReference type="AlphaFoldDB" id="A0A846YJC8"/>
<proteinExistence type="predicted"/>
<evidence type="ECO:0000256" key="2">
    <source>
        <dbReference type="ARBA" id="ARBA00023125"/>
    </source>
</evidence>
<dbReference type="InterPro" id="IPR050109">
    <property type="entry name" value="HTH-type_TetR-like_transc_reg"/>
</dbReference>
<feature type="domain" description="HTH tetR-type" evidence="6">
    <location>
        <begin position="26"/>
        <end position="86"/>
    </location>
</feature>
<name>A0A846YJC8_9NOCA</name>
<protein>
    <submittedName>
        <fullName evidence="7">TetR family transcriptional regulator</fullName>
    </submittedName>
</protein>
<sequence>MSAASSRRNGRGGKLAKSVEPSQRGAATRDVILETAIDCFARSGYEGTSMSAVARSAGVAQPLMHYYFASKDELWRAAISKAFSEMLVQQKLNHELEELDPVSALQVLIRRHISFLARHPNVAPLLASEAQFSTDRVNWLTDTYIAPLEQHLSKLIELGRRDGRIRDDLPIPFVARFIVGSASAFFMTSALMERMYGIDTADPDAVETYTRVTIDLTLKGLLATEQE</sequence>
<evidence type="ECO:0000256" key="5">
    <source>
        <dbReference type="SAM" id="MobiDB-lite"/>
    </source>
</evidence>
<dbReference type="InterPro" id="IPR001647">
    <property type="entry name" value="HTH_TetR"/>
</dbReference>
<organism evidence="7 8">
    <name type="scientific">Nocardia flavorosea</name>
    <dbReference type="NCBI Taxonomy" id="53429"/>
    <lineage>
        <taxon>Bacteria</taxon>
        <taxon>Bacillati</taxon>
        <taxon>Actinomycetota</taxon>
        <taxon>Actinomycetes</taxon>
        <taxon>Mycobacteriales</taxon>
        <taxon>Nocardiaceae</taxon>
        <taxon>Nocardia</taxon>
    </lineage>
</organism>
<dbReference type="PANTHER" id="PTHR30055:SF234">
    <property type="entry name" value="HTH-TYPE TRANSCRIPTIONAL REGULATOR BETI"/>
    <property type="match status" value="1"/>
</dbReference>
<accession>A0A846YJC8</accession>
<dbReference type="InterPro" id="IPR009057">
    <property type="entry name" value="Homeodomain-like_sf"/>
</dbReference>
<dbReference type="EMBL" id="JAAXOT010000013">
    <property type="protein sequence ID" value="NKY59005.1"/>
    <property type="molecule type" value="Genomic_DNA"/>
</dbReference>
<evidence type="ECO:0000256" key="3">
    <source>
        <dbReference type="ARBA" id="ARBA00023163"/>
    </source>
</evidence>
<evidence type="ECO:0000256" key="4">
    <source>
        <dbReference type="PROSITE-ProRule" id="PRU00335"/>
    </source>
</evidence>
<evidence type="ECO:0000256" key="1">
    <source>
        <dbReference type="ARBA" id="ARBA00023015"/>
    </source>
</evidence>